<dbReference type="GO" id="GO:0015562">
    <property type="term" value="F:efflux transmembrane transporter activity"/>
    <property type="evidence" value="ECO:0007669"/>
    <property type="project" value="InterPro"/>
</dbReference>
<protein>
    <submittedName>
        <fullName evidence="2">TolC family protein</fullName>
    </submittedName>
</protein>
<dbReference type="PANTHER" id="PTHR30203:SF24">
    <property type="entry name" value="BLR4935 PROTEIN"/>
    <property type="match status" value="1"/>
</dbReference>
<dbReference type="Pfam" id="PF02321">
    <property type="entry name" value="OEP"/>
    <property type="match status" value="2"/>
</dbReference>
<proteinExistence type="inferred from homology"/>
<dbReference type="SUPFAM" id="SSF56954">
    <property type="entry name" value="Outer membrane efflux proteins (OEP)"/>
    <property type="match status" value="1"/>
</dbReference>
<dbReference type="AlphaFoldDB" id="A0A502BZS0"/>
<comment type="similarity">
    <text evidence="1">Belongs to the outer membrane factor (OMF) (TC 1.B.17) family.</text>
</comment>
<evidence type="ECO:0000313" key="2">
    <source>
        <dbReference type="EMBL" id="TPG06003.1"/>
    </source>
</evidence>
<dbReference type="EMBL" id="RCZO01000009">
    <property type="protein sequence ID" value="TPG06003.1"/>
    <property type="molecule type" value="Genomic_DNA"/>
</dbReference>
<dbReference type="PANTHER" id="PTHR30203">
    <property type="entry name" value="OUTER MEMBRANE CATION EFFLUX PROTEIN"/>
    <property type="match status" value="1"/>
</dbReference>
<keyword evidence="3" id="KW-1185">Reference proteome</keyword>
<accession>A0A502BZS0</accession>
<organism evidence="2 3">
    <name type="scientific">Rhodanobacter glycinis</name>
    <dbReference type="NCBI Taxonomy" id="582702"/>
    <lineage>
        <taxon>Bacteria</taxon>
        <taxon>Pseudomonadati</taxon>
        <taxon>Pseudomonadota</taxon>
        <taxon>Gammaproteobacteria</taxon>
        <taxon>Lysobacterales</taxon>
        <taxon>Rhodanobacteraceae</taxon>
        <taxon>Rhodanobacter</taxon>
    </lineage>
</organism>
<dbReference type="Gene3D" id="1.20.1600.10">
    <property type="entry name" value="Outer membrane efflux proteins (OEP)"/>
    <property type="match status" value="1"/>
</dbReference>
<dbReference type="InterPro" id="IPR003423">
    <property type="entry name" value="OMP_efflux"/>
</dbReference>
<dbReference type="InterPro" id="IPR010131">
    <property type="entry name" value="MdtP/NodT-like"/>
</dbReference>
<name>A0A502BZS0_9GAMM</name>
<comment type="caution">
    <text evidence="2">The sequence shown here is derived from an EMBL/GenBank/DDBJ whole genome shotgun (WGS) entry which is preliminary data.</text>
</comment>
<sequence length="410" mass="43880">MAAALFFISPAGAQSPTALTLDAAMHQAIERAPMLEARRAQSESARQEAARAGALPDPQLTVGIDNLTVQGPGAFTAGGDSMTMRTIGISQALPSRSKRQAERAMGSANAALAMSSEVTAALSIQQQVADAWIAAWGAHREAMMLQSMRQAWAQDVAVAKARLRGGTGSAAEVLAVRMAALDLENRIDEANAREAQARAGLARWLGSPTDQPLADAPDFAVLPHDEASLLASLDRQGNLLGWPAREQAAEAALAAARADKHPEWSVGMSYGSRVRGLSDMASLQVGVSLPLFTRNRQDRGISARAADLDAVHAEHDDGRRQQIEAIQSAWAQWQSFGEQVRRHRDELLPLANDRVALALAAYRGGGDIQPLLDARRDEIAHHTDYARVQAEYGRAWAALAYLLPTSETTP</sequence>
<dbReference type="Proteomes" id="UP000319486">
    <property type="component" value="Unassembled WGS sequence"/>
</dbReference>
<reference evidence="2 3" key="1">
    <citation type="journal article" date="2019" name="Environ. Microbiol.">
        <title>Species interactions and distinct microbial communities in high Arctic permafrost affected cryosols are associated with the CH4 and CO2 gas fluxes.</title>
        <authorList>
            <person name="Altshuler I."/>
            <person name="Hamel J."/>
            <person name="Turney S."/>
            <person name="Magnuson E."/>
            <person name="Levesque R."/>
            <person name="Greer C."/>
            <person name="Whyte L.G."/>
        </authorList>
    </citation>
    <scope>NUCLEOTIDE SEQUENCE [LARGE SCALE GENOMIC DNA]</scope>
    <source>
        <strain evidence="2 3">S13Y</strain>
    </source>
</reference>
<evidence type="ECO:0000256" key="1">
    <source>
        <dbReference type="ARBA" id="ARBA00007613"/>
    </source>
</evidence>
<evidence type="ECO:0000313" key="3">
    <source>
        <dbReference type="Proteomes" id="UP000319486"/>
    </source>
</evidence>
<gene>
    <name evidence="2" type="ORF">EAH88_14745</name>
</gene>